<feature type="region of interest" description="Disordered" evidence="1">
    <location>
        <begin position="121"/>
        <end position="140"/>
    </location>
</feature>
<feature type="compositionally biased region" description="Polar residues" evidence="1">
    <location>
        <begin position="204"/>
        <end position="231"/>
    </location>
</feature>
<dbReference type="OrthoDB" id="6363558at2759"/>
<reference evidence="3" key="1">
    <citation type="submission" date="2021-06" db="EMBL/GenBank/DDBJ databases">
        <authorList>
            <person name="Hodson N. C."/>
            <person name="Mongue J. A."/>
            <person name="Jaron S. K."/>
        </authorList>
    </citation>
    <scope>NUCLEOTIDE SEQUENCE</scope>
</reference>
<protein>
    <recommendedName>
        <fullName evidence="2">Ig-like domain-containing protein</fullName>
    </recommendedName>
</protein>
<feature type="compositionally biased region" description="Polar residues" evidence="1">
    <location>
        <begin position="121"/>
        <end position="132"/>
    </location>
</feature>
<keyword evidence="4" id="KW-1185">Reference proteome</keyword>
<evidence type="ECO:0000259" key="2">
    <source>
        <dbReference type="PROSITE" id="PS50835"/>
    </source>
</evidence>
<feature type="region of interest" description="Disordered" evidence="1">
    <location>
        <begin position="198"/>
        <end position="231"/>
    </location>
</feature>
<dbReference type="EMBL" id="CAJVCH010185696">
    <property type="protein sequence ID" value="CAG7729874.1"/>
    <property type="molecule type" value="Genomic_DNA"/>
</dbReference>
<evidence type="ECO:0000313" key="4">
    <source>
        <dbReference type="Proteomes" id="UP000708208"/>
    </source>
</evidence>
<organism evidence="3 4">
    <name type="scientific">Allacma fusca</name>
    <dbReference type="NCBI Taxonomy" id="39272"/>
    <lineage>
        <taxon>Eukaryota</taxon>
        <taxon>Metazoa</taxon>
        <taxon>Ecdysozoa</taxon>
        <taxon>Arthropoda</taxon>
        <taxon>Hexapoda</taxon>
        <taxon>Collembola</taxon>
        <taxon>Symphypleona</taxon>
        <taxon>Sminthuridae</taxon>
        <taxon>Allacma</taxon>
    </lineage>
</organism>
<gene>
    <name evidence="3" type="ORF">AFUS01_LOCUS18563</name>
</gene>
<accession>A0A8J2P3P8</accession>
<dbReference type="PROSITE" id="PS50835">
    <property type="entry name" value="IG_LIKE"/>
    <property type="match status" value="1"/>
</dbReference>
<proteinExistence type="predicted"/>
<feature type="region of interest" description="Disordered" evidence="1">
    <location>
        <begin position="66"/>
        <end position="100"/>
    </location>
</feature>
<feature type="compositionally biased region" description="Low complexity" evidence="1">
    <location>
        <begin position="78"/>
        <end position="100"/>
    </location>
</feature>
<sequence>MKRYRFTGSKNPTATVIKIDPTQNRLSPSYVPSTDNSFKGHATPLPKIPLTSSTSKVSLNAVTPETPTPFHLPQIPSTGFNIGGNNNDNNNNKTTPTKTTARVGSADIARVKFQQRPPSSLLTLAPQSTSPASVVFGDRGKDGDELELATTETVMDQPVSSPSIFIDSQEVNGLLNGTGLNPRDQMMIYVERVKSHWNAHRKQGQVSESTNTSKRRASTSSRNETTSVSYSTNAKIESHVKVHERKTTSILTTKGDFSHNALNHSLEFMTESPELEVTTGNGINSGVVSKVHAHISHCPKLYGPVEIICDVNIRERHGNPNPFLTVGWIRKFYNETTPDKLVAVNKTLAYEEEFHDKFNVTLAPGTSPMLRSVLIIREVTVPDCGNYECEVFDGVSTHKSETLVFLCH</sequence>
<feature type="domain" description="Ig-like" evidence="2">
    <location>
        <begin position="273"/>
        <end position="402"/>
    </location>
</feature>
<evidence type="ECO:0000256" key="1">
    <source>
        <dbReference type="SAM" id="MobiDB-lite"/>
    </source>
</evidence>
<dbReference type="AlphaFoldDB" id="A0A8J2P3P8"/>
<evidence type="ECO:0000313" key="3">
    <source>
        <dbReference type="EMBL" id="CAG7729874.1"/>
    </source>
</evidence>
<dbReference type="Proteomes" id="UP000708208">
    <property type="component" value="Unassembled WGS sequence"/>
</dbReference>
<comment type="caution">
    <text evidence="3">The sequence shown here is derived from an EMBL/GenBank/DDBJ whole genome shotgun (WGS) entry which is preliminary data.</text>
</comment>
<name>A0A8J2P3P8_9HEXA</name>
<dbReference type="InterPro" id="IPR007110">
    <property type="entry name" value="Ig-like_dom"/>
</dbReference>